<reference evidence="6" key="1">
    <citation type="journal article" date="2020" name="mSystems">
        <title>Genome- and Community-Level Interaction Insights into Carbon Utilization and Element Cycling Functions of Hydrothermarchaeota in Hydrothermal Sediment.</title>
        <authorList>
            <person name="Zhou Z."/>
            <person name="Liu Y."/>
            <person name="Xu W."/>
            <person name="Pan J."/>
            <person name="Luo Z.H."/>
            <person name="Li M."/>
        </authorList>
    </citation>
    <scope>NUCLEOTIDE SEQUENCE [LARGE SCALE GENOMIC DNA]</scope>
    <source>
        <strain evidence="6">SpSt-853</strain>
    </source>
</reference>
<comment type="similarity">
    <text evidence="1">Belongs to the cytidine and deoxycytidylate deaminase family.</text>
</comment>
<evidence type="ECO:0000313" key="6">
    <source>
        <dbReference type="EMBL" id="HGZ11060.1"/>
    </source>
</evidence>
<sequence length="137" mass="14502">MGTFILGPREQARLWQEAREGLSRAYAPYSGIKVGAAVLTGQGNFYNAGNLENASYGLTLCAERAAIARALAEEGPGLKVLALAVLSDRPGAFAPCGACRQVIFEFGPEALVLFHGPDGPLKVSINALLPQAFQLRE</sequence>
<dbReference type="Gene3D" id="3.40.140.10">
    <property type="entry name" value="Cytidine Deaminase, domain 2"/>
    <property type="match status" value="1"/>
</dbReference>
<comment type="caution">
    <text evidence="6">The sequence shown here is derived from an EMBL/GenBank/DDBJ whole genome shotgun (WGS) entry which is preliminary data.</text>
</comment>
<dbReference type="CDD" id="cd01283">
    <property type="entry name" value="cytidine_deaminase"/>
    <property type="match status" value="1"/>
</dbReference>
<dbReference type="Pfam" id="PF00383">
    <property type="entry name" value="dCMP_cyt_deam_1"/>
    <property type="match status" value="1"/>
</dbReference>
<proteinExistence type="inferred from homology"/>
<gene>
    <name evidence="6" type="ORF">ENW48_02425</name>
</gene>
<dbReference type="AlphaFoldDB" id="A0A7C5EL67"/>
<dbReference type="InterPro" id="IPR050202">
    <property type="entry name" value="Cyt/Deoxycyt_deaminase"/>
</dbReference>
<organism evidence="6">
    <name type="scientific">Desulfobacca acetoxidans</name>
    <dbReference type="NCBI Taxonomy" id="60893"/>
    <lineage>
        <taxon>Bacteria</taxon>
        <taxon>Pseudomonadati</taxon>
        <taxon>Thermodesulfobacteriota</taxon>
        <taxon>Desulfobaccia</taxon>
        <taxon>Desulfobaccales</taxon>
        <taxon>Desulfobaccaceae</taxon>
        <taxon>Desulfobacca</taxon>
    </lineage>
</organism>
<feature type="domain" description="CMP/dCMP-type deaminase" evidence="5">
    <location>
        <begin position="9"/>
        <end position="136"/>
    </location>
</feature>
<dbReference type="InterPro" id="IPR002125">
    <property type="entry name" value="CMP_dCMP_dom"/>
</dbReference>
<dbReference type="InterPro" id="IPR016192">
    <property type="entry name" value="APOBEC/CMP_deaminase_Zn-bd"/>
</dbReference>
<accession>A0A7C5EL67</accession>
<evidence type="ECO:0000256" key="3">
    <source>
        <dbReference type="ARBA" id="ARBA00022801"/>
    </source>
</evidence>
<dbReference type="GO" id="GO:0008270">
    <property type="term" value="F:zinc ion binding"/>
    <property type="evidence" value="ECO:0007669"/>
    <property type="project" value="InterPro"/>
</dbReference>
<dbReference type="GO" id="GO:0005829">
    <property type="term" value="C:cytosol"/>
    <property type="evidence" value="ECO:0007669"/>
    <property type="project" value="TreeGrafter"/>
</dbReference>
<dbReference type="PROSITE" id="PS51747">
    <property type="entry name" value="CYT_DCMP_DEAMINASES_2"/>
    <property type="match status" value="1"/>
</dbReference>
<dbReference type="GO" id="GO:0072527">
    <property type="term" value="P:pyrimidine-containing compound metabolic process"/>
    <property type="evidence" value="ECO:0007669"/>
    <property type="project" value="UniProtKB-ARBA"/>
</dbReference>
<dbReference type="GO" id="GO:0004126">
    <property type="term" value="F:cytidine deaminase activity"/>
    <property type="evidence" value="ECO:0007669"/>
    <property type="project" value="UniProtKB-EC"/>
</dbReference>
<keyword evidence="3 6" id="KW-0378">Hydrolase</keyword>
<dbReference type="EMBL" id="DTKJ01000016">
    <property type="protein sequence ID" value="HGZ11060.1"/>
    <property type="molecule type" value="Genomic_DNA"/>
</dbReference>
<dbReference type="GO" id="GO:0055086">
    <property type="term" value="P:nucleobase-containing small molecule metabolic process"/>
    <property type="evidence" value="ECO:0007669"/>
    <property type="project" value="UniProtKB-ARBA"/>
</dbReference>
<dbReference type="PANTHER" id="PTHR11644">
    <property type="entry name" value="CYTIDINE DEAMINASE"/>
    <property type="match status" value="1"/>
</dbReference>
<dbReference type="PANTHER" id="PTHR11644:SF2">
    <property type="entry name" value="CYTIDINE DEAMINASE"/>
    <property type="match status" value="1"/>
</dbReference>
<dbReference type="SUPFAM" id="SSF53927">
    <property type="entry name" value="Cytidine deaminase-like"/>
    <property type="match status" value="1"/>
</dbReference>
<protein>
    <submittedName>
        <fullName evidence="6">Cytidine deaminase</fullName>
        <ecNumber evidence="6">3.5.4.5</ecNumber>
    </submittedName>
</protein>
<keyword evidence="4" id="KW-0862">Zinc</keyword>
<dbReference type="InterPro" id="IPR016193">
    <property type="entry name" value="Cytidine_deaminase-like"/>
</dbReference>
<evidence type="ECO:0000256" key="2">
    <source>
        <dbReference type="ARBA" id="ARBA00022723"/>
    </source>
</evidence>
<dbReference type="PROSITE" id="PS00903">
    <property type="entry name" value="CYT_DCMP_DEAMINASES_1"/>
    <property type="match status" value="1"/>
</dbReference>
<name>A0A7C5EL67_9BACT</name>
<dbReference type="GO" id="GO:0042802">
    <property type="term" value="F:identical protein binding"/>
    <property type="evidence" value="ECO:0007669"/>
    <property type="project" value="UniProtKB-ARBA"/>
</dbReference>
<dbReference type="EC" id="3.5.4.5" evidence="6"/>
<evidence type="ECO:0000259" key="5">
    <source>
        <dbReference type="PROSITE" id="PS51747"/>
    </source>
</evidence>
<dbReference type="NCBIfam" id="NF004064">
    <property type="entry name" value="PRK05578.1"/>
    <property type="match status" value="1"/>
</dbReference>
<keyword evidence="2" id="KW-0479">Metal-binding</keyword>
<evidence type="ECO:0000256" key="1">
    <source>
        <dbReference type="ARBA" id="ARBA00006576"/>
    </source>
</evidence>
<evidence type="ECO:0000256" key="4">
    <source>
        <dbReference type="ARBA" id="ARBA00022833"/>
    </source>
</evidence>